<sequence>MTWVCKKHGLNCCSYAKGWAEELNQKGMTPAVVKMMVKSDQEDIEKLLMWVE</sequence>
<dbReference type="AlphaFoldDB" id="A0A0G1MRH9"/>
<dbReference type="Proteomes" id="UP000034329">
    <property type="component" value="Unassembled WGS sequence"/>
</dbReference>
<protein>
    <submittedName>
        <fullName evidence="1">Uncharacterized protein</fullName>
    </submittedName>
</protein>
<reference evidence="1 2" key="1">
    <citation type="journal article" date="2015" name="Nature">
        <title>rRNA introns, odd ribosomes, and small enigmatic genomes across a large radiation of phyla.</title>
        <authorList>
            <person name="Brown C.T."/>
            <person name="Hug L.A."/>
            <person name="Thomas B.C."/>
            <person name="Sharon I."/>
            <person name="Castelle C.J."/>
            <person name="Singh A."/>
            <person name="Wilkins M.J."/>
            <person name="Williams K.H."/>
            <person name="Banfield J.F."/>
        </authorList>
    </citation>
    <scope>NUCLEOTIDE SEQUENCE [LARGE SCALE GENOMIC DNA]</scope>
</reference>
<organism evidence="1 2">
    <name type="scientific">Candidatus Woesebacteria bacterium GW2011_GWB1_45_5</name>
    <dbReference type="NCBI Taxonomy" id="1618581"/>
    <lineage>
        <taxon>Bacteria</taxon>
        <taxon>Candidatus Woeseibacteriota</taxon>
    </lineage>
</organism>
<gene>
    <name evidence="1" type="ORF">UX13_C0003G0016</name>
</gene>
<evidence type="ECO:0000313" key="1">
    <source>
        <dbReference type="EMBL" id="KKU10804.1"/>
    </source>
</evidence>
<accession>A0A0G1MRH9</accession>
<proteinExistence type="predicted"/>
<evidence type="ECO:0000313" key="2">
    <source>
        <dbReference type="Proteomes" id="UP000034329"/>
    </source>
</evidence>
<dbReference type="EMBL" id="LCLA01000003">
    <property type="protein sequence ID" value="KKU10804.1"/>
    <property type="molecule type" value="Genomic_DNA"/>
</dbReference>
<name>A0A0G1MRH9_9BACT</name>
<comment type="caution">
    <text evidence="1">The sequence shown here is derived from an EMBL/GenBank/DDBJ whole genome shotgun (WGS) entry which is preliminary data.</text>
</comment>